<evidence type="ECO:0000259" key="7">
    <source>
        <dbReference type="PROSITE" id="PS50202"/>
    </source>
</evidence>
<dbReference type="Proteomes" id="UP001341840">
    <property type="component" value="Unassembled WGS sequence"/>
</dbReference>
<evidence type="ECO:0000256" key="6">
    <source>
        <dbReference type="SAM" id="MobiDB-lite"/>
    </source>
</evidence>
<comment type="subcellular location">
    <subcellularLocation>
        <location evidence="1">Membrane</location>
        <topology evidence="1">Single-pass type IV membrane protein</topology>
    </subcellularLocation>
</comment>
<dbReference type="InterPro" id="IPR013783">
    <property type="entry name" value="Ig-like_fold"/>
</dbReference>
<evidence type="ECO:0000256" key="4">
    <source>
        <dbReference type="ARBA" id="ARBA00022989"/>
    </source>
</evidence>
<protein>
    <recommendedName>
        <fullName evidence="7">MSP domain-containing protein</fullName>
    </recommendedName>
</protein>
<comment type="caution">
    <text evidence="8">The sequence shown here is derived from an EMBL/GenBank/DDBJ whole genome shotgun (WGS) entry which is preliminary data.</text>
</comment>
<dbReference type="SUPFAM" id="SSF49354">
    <property type="entry name" value="PapD-like"/>
    <property type="match status" value="2"/>
</dbReference>
<dbReference type="PROSITE" id="PS50202">
    <property type="entry name" value="MSP"/>
    <property type="match status" value="1"/>
</dbReference>
<comment type="similarity">
    <text evidence="2">Belongs to the VAMP-associated protein (VAP) (TC 9.B.17) family.</text>
</comment>
<organism evidence="8 9">
    <name type="scientific">Stylosanthes scabra</name>
    <dbReference type="NCBI Taxonomy" id="79078"/>
    <lineage>
        <taxon>Eukaryota</taxon>
        <taxon>Viridiplantae</taxon>
        <taxon>Streptophyta</taxon>
        <taxon>Embryophyta</taxon>
        <taxon>Tracheophyta</taxon>
        <taxon>Spermatophyta</taxon>
        <taxon>Magnoliopsida</taxon>
        <taxon>eudicotyledons</taxon>
        <taxon>Gunneridae</taxon>
        <taxon>Pentapetalae</taxon>
        <taxon>rosids</taxon>
        <taxon>fabids</taxon>
        <taxon>Fabales</taxon>
        <taxon>Fabaceae</taxon>
        <taxon>Papilionoideae</taxon>
        <taxon>50 kb inversion clade</taxon>
        <taxon>dalbergioids sensu lato</taxon>
        <taxon>Dalbergieae</taxon>
        <taxon>Pterocarpus clade</taxon>
        <taxon>Stylosanthes</taxon>
    </lineage>
</organism>
<feature type="domain" description="MSP" evidence="7">
    <location>
        <begin position="115"/>
        <end position="235"/>
    </location>
</feature>
<evidence type="ECO:0000256" key="3">
    <source>
        <dbReference type="ARBA" id="ARBA00022692"/>
    </source>
</evidence>
<keyword evidence="4" id="KW-1133">Transmembrane helix</keyword>
<name>A0ABU6YZW1_9FABA</name>
<dbReference type="Pfam" id="PF00635">
    <property type="entry name" value="Motile_Sperm"/>
    <property type="match status" value="1"/>
</dbReference>
<dbReference type="InterPro" id="IPR016763">
    <property type="entry name" value="VAP"/>
</dbReference>
<evidence type="ECO:0000256" key="2">
    <source>
        <dbReference type="ARBA" id="ARBA00008932"/>
    </source>
</evidence>
<sequence>MSTGDEELLSIEPLELKFPFELNKQIPCSLQLSNKTDSYVAFKAQREAPPDMQCNDKFLFQSVRTFDGASWEDINAEMFNVEAGHGVEECKLRVVYDSAENLLNLNRSEMSTDELFTIEPLELKFPFEHEKMISCSLQLTSKTDSYVAFKVKTTNPDKYYVRPNIGIVLPRSTCDVIVTMLAQMEVPPDMQCKDKFLFQSVRTFDGASWKDINAEMFKQEEGHVVEECKLRVVYDLPPQPITPTREESSQVGRKRKAQWNLGRNDDE</sequence>
<evidence type="ECO:0000256" key="5">
    <source>
        <dbReference type="ARBA" id="ARBA00023136"/>
    </source>
</evidence>
<reference evidence="8 9" key="1">
    <citation type="journal article" date="2023" name="Plants (Basel)">
        <title>Bridging the Gap: Combining Genomics and Transcriptomics Approaches to Understand Stylosanthes scabra, an Orphan Legume from the Brazilian Caatinga.</title>
        <authorList>
            <person name="Ferreira-Neto J.R.C."/>
            <person name="da Silva M.D."/>
            <person name="Binneck E."/>
            <person name="de Melo N.F."/>
            <person name="da Silva R.H."/>
            <person name="de Melo A.L.T.M."/>
            <person name="Pandolfi V."/>
            <person name="Bustamante F.O."/>
            <person name="Brasileiro-Vidal A.C."/>
            <person name="Benko-Iseppon A.M."/>
        </authorList>
    </citation>
    <scope>NUCLEOTIDE SEQUENCE [LARGE SCALE GENOMIC DNA]</scope>
    <source>
        <tissue evidence="8">Leaves</tissue>
    </source>
</reference>
<dbReference type="EMBL" id="JASCZI010271863">
    <property type="protein sequence ID" value="MED6215779.1"/>
    <property type="molecule type" value="Genomic_DNA"/>
</dbReference>
<evidence type="ECO:0000256" key="1">
    <source>
        <dbReference type="ARBA" id="ARBA00004211"/>
    </source>
</evidence>
<dbReference type="InterPro" id="IPR000535">
    <property type="entry name" value="MSP_dom"/>
</dbReference>
<evidence type="ECO:0000313" key="9">
    <source>
        <dbReference type="Proteomes" id="UP001341840"/>
    </source>
</evidence>
<evidence type="ECO:0000313" key="8">
    <source>
        <dbReference type="EMBL" id="MED6215779.1"/>
    </source>
</evidence>
<dbReference type="PANTHER" id="PTHR10809">
    <property type="entry name" value="VESICLE-ASSOCIATED MEMBRANE PROTEIN-ASSOCIATED PROTEIN"/>
    <property type="match status" value="1"/>
</dbReference>
<dbReference type="Gene3D" id="2.60.40.10">
    <property type="entry name" value="Immunoglobulins"/>
    <property type="match status" value="3"/>
</dbReference>
<dbReference type="InterPro" id="IPR008962">
    <property type="entry name" value="PapD-like_sf"/>
</dbReference>
<keyword evidence="5" id="KW-0472">Membrane</keyword>
<proteinExistence type="inferred from homology"/>
<keyword evidence="3" id="KW-0812">Transmembrane</keyword>
<gene>
    <name evidence="8" type="ORF">PIB30_001397</name>
</gene>
<accession>A0ABU6YZW1</accession>
<dbReference type="PANTHER" id="PTHR10809:SF6">
    <property type="entry name" value="AT11025P-RELATED"/>
    <property type="match status" value="1"/>
</dbReference>
<keyword evidence="9" id="KW-1185">Reference proteome</keyword>
<feature type="region of interest" description="Disordered" evidence="6">
    <location>
        <begin position="239"/>
        <end position="267"/>
    </location>
</feature>